<comment type="caution">
    <text evidence="8">The sequence shown here is derived from an EMBL/GenBank/DDBJ whole genome shotgun (WGS) entry which is preliminary data.</text>
</comment>
<dbReference type="EMBL" id="CAJMXA010000136">
    <property type="protein sequence ID" value="CAE6417965.1"/>
    <property type="molecule type" value="Genomic_DNA"/>
</dbReference>
<proteinExistence type="inferred from homology"/>
<evidence type="ECO:0000256" key="5">
    <source>
        <dbReference type="ARBA" id="ARBA00023002"/>
    </source>
</evidence>
<evidence type="ECO:0008006" key="10">
    <source>
        <dbReference type="Google" id="ProtNLM"/>
    </source>
</evidence>
<evidence type="ECO:0000256" key="1">
    <source>
        <dbReference type="ARBA" id="ARBA00001971"/>
    </source>
</evidence>
<keyword evidence="6" id="KW-0408">Iron</keyword>
<dbReference type="InterPro" id="IPR036396">
    <property type="entry name" value="Cyt_P450_sf"/>
</dbReference>
<comment type="cofactor">
    <cofactor evidence="1">
        <name>heme</name>
        <dbReference type="ChEBI" id="CHEBI:30413"/>
    </cofactor>
</comment>
<dbReference type="Proteomes" id="UP000663853">
    <property type="component" value="Unassembled WGS sequence"/>
</dbReference>
<sequence length="179" mass="20655">MLNGDIISLTVLGQTIVILNSVNIATDLLDRRSINYSDRPYLRVICDSRLFDWGNNIVMLPYGPWWKKQRRIMHEVLKPSANTRNFALFEREAHALLKRLAASPEPFEKEFRRTVAAEILSSVYGYTVKDTYDPLVRDSATLVENFTVAAIPGNFLVNFIPWLKYVPEWFPGAHLKERV</sequence>
<dbReference type="PANTHER" id="PTHR46300:SF7">
    <property type="entry name" value="P450, PUTATIVE (EUROFUNG)-RELATED"/>
    <property type="match status" value="1"/>
</dbReference>
<keyword evidence="3" id="KW-0349">Heme</keyword>
<dbReference type="Gene3D" id="1.10.630.10">
    <property type="entry name" value="Cytochrome P450"/>
    <property type="match status" value="1"/>
</dbReference>
<evidence type="ECO:0000256" key="7">
    <source>
        <dbReference type="ARBA" id="ARBA00023033"/>
    </source>
</evidence>
<dbReference type="GO" id="GO:0004497">
    <property type="term" value="F:monooxygenase activity"/>
    <property type="evidence" value="ECO:0007669"/>
    <property type="project" value="UniProtKB-KW"/>
</dbReference>
<organism evidence="8 9">
    <name type="scientific">Rhizoctonia solani</name>
    <dbReference type="NCBI Taxonomy" id="456999"/>
    <lineage>
        <taxon>Eukaryota</taxon>
        <taxon>Fungi</taxon>
        <taxon>Dikarya</taxon>
        <taxon>Basidiomycota</taxon>
        <taxon>Agaricomycotina</taxon>
        <taxon>Agaricomycetes</taxon>
        <taxon>Cantharellales</taxon>
        <taxon>Ceratobasidiaceae</taxon>
        <taxon>Rhizoctonia</taxon>
    </lineage>
</organism>
<dbReference type="InterPro" id="IPR050364">
    <property type="entry name" value="Cytochrome_P450_fung"/>
</dbReference>
<dbReference type="SUPFAM" id="SSF48264">
    <property type="entry name" value="Cytochrome P450"/>
    <property type="match status" value="1"/>
</dbReference>
<keyword evidence="4" id="KW-0479">Metal-binding</keyword>
<feature type="non-terminal residue" evidence="8">
    <location>
        <position position="1"/>
    </location>
</feature>
<accession>A0A8H2X4T2</accession>
<dbReference type="OrthoDB" id="9451547at2759"/>
<protein>
    <recommendedName>
        <fullName evidence="10">O-methylsterigmatocystin oxidoreductase</fullName>
    </recommendedName>
</protein>
<evidence type="ECO:0000256" key="4">
    <source>
        <dbReference type="ARBA" id="ARBA00022723"/>
    </source>
</evidence>
<name>A0A8H2X4T2_9AGAM</name>
<dbReference type="GO" id="GO:0020037">
    <property type="term" value="F:heme binding"/>
    <property type="evidence" value="ECO:0007669"/>
    <property type="project" value="InterPro"/>
</dbReference>
<comment type="similarity">
    <text evidence="2">Belongs to the cytochrome P450 family.</text>
</comment>
<dbReference type="Pfam" id="PF00067">
    <property type="entry name" value="p450"/>
    <property type="match status" value="1"/>
</dbReference>
<keyword evidence="7" id="KW-0503">Monooxygenase</keyword>
<reference evidence="8" key="1">
    <citation type="submission" date="2021-01" db="EMBL/GenBank/DDBJ databases">
        <authorList>
            <person name="Kaushik A."/>
        </authorList>
    </citation>
    <scope>NUCLEOTIDE SEQUENCE</scope>
    <source>
        <strain evidence="8">AG6-10EEA</strain>
    </source>
</reference>
<dbReference type="InterPro" id="IPR001128">
    <property type="entry name" value="Cyt_P450"/>
</dbReference>
<evidence type="ECO:0000256" key="3">
    <source>
        <dbReference type="ARBA" id="ARBA00022617"/>
    </source>
</evidence>
<evidence type="ECO:0000313" key="9">
    <source>
        <dbReference type="Proteomes" id="UP000663853"/>
    </source>
</evidence>
<evidence type="ECO:0000313" key="8">
    <source>
        <dbReference type="EMBL" id="CAE6417965.1"/>
    </source>
</evidence>
<dbReference type="GO" id="GO:0016705">
    <property type="term" value="F:oxidoreductase activity, acting on paired donors, with incorporation or reduction of molecular oxygen"/>
    <property type="evidence" value="ECO:0007669"/>
    <property type="project" value="InterPro"/>
</dbReference>
<evidence type="ECO:0000256" key="6">
    <source>
        <dbReference type="ARBA" id="ARBA00023004"/>
    </source>
</evidence>
<dbReference type="AlphaFoldDB" id="A0A8H2X4T2"/>
<dbReference type="PANTHER" id="PTHR46300">
    <property type="entry name" value="P450, PUTATIVE (EUROFUNG)-RELATED-RELATED"/>
    <property type="match status" value="1"/>
</dbReference>
<keyword evidence="5" id="KW-0560">Oxidoreductase</keyword>
<gene>
    <name evidence="8" type="ORF">RDB_LOCUS8797</name>
</gene>
<dbReference type="GO" id="GO:0005506">
    <property type="term" value="F:iron ion binding"/>
    <property type="evidence" value="ECO:0007669"/>
    <property type="project" value="InterPro"/>
</dbReference>
<evidence type="ECO:0000256" key="2">
    <source>
        <dbReference type="ARBA" id="ARBA00010617"/>
    </source>
</evidence>